<organism evidence="1 2">
    <name type="scientific">Butyrivibrio hungatei</name>
    <dbReference type="NCBI Taxonomy" id="185008"/>
    <lineage>
        <taxon>Bacteria</taxon>
        <taxon>Bacillati</taxon>
        <taxon>Bacillota</taxon>
        <taxon>Clostridia</taxon>
        <taxon>Lachnospirales</taxon>
        <taxon>Lachnospiraceae</taxon>
        <taxon>Butyrivibrio</taxon>
    </lineage>
</organism>
<protein>
    <submittedName>
        <fullName evidence="1">Uncharacterized protein</fullName>
    </submittedName>
</protein>
<evidence type="ECO:0000313" key="1">
    <source>
        <dbReference type="EMBL" id="AOZ96929.1"/>
    </source>
</evidence>
<name>A0A1D9P338_9FIRM</name>
<proteinExistence type="predicted"/>
<reference evidence="2" key="1">
    <citation type="submission" date="2016-10" db="EMBL/GenBank/DDBJ databases">
        <title>The complete genome sequence of the rumen bacterium Butyrivibrio hungatei MB2003.</title>
        <authorList>
            <person name="Palevich N."/>
            <person name="Kelly W.J."/>
            <person name="Leahy S.C."/>
            <person name="Altermann E."/>
            <person name="Rakonjac J."/>
            <person name="Attwood G.T."/>
        </authorList>
    </citation>
    <scope>NUCLEOTIDE SEQUENCE [LARGE SCALE GENOMIC DNA]</scope>
    <source>
        <strain evidence="2">MB2003</strain>
    </source>
</reference>
<evidence type="ECO:0000313" key="2">
    <source>
        <dbReference type="Proteomes" id="UP000179284"/>
    </source>
</evidence>
<dbReference type="AlphaFoldDB" id="A0A1D9P338"/>
<gene>
    <name evidence="1" type="ORF">bhn_I1896</name>
</gene>
<dbReference type="Proteomes" id="UP000179284">
    <property type="component" value="Chromosome I"/>
</dbReference>
<dbReference type="KEGG" id="bhu:bhn_I1896"/>
<dbReference type="EMBL" id="CP017831">
    <property type="protein sequence ID" value="AOZ96929.1"/>
    <property type="molecule type" value="Genomic_DNA"/>
</dbReference>
<keyword evidence="2" id="KW-1185">Reference proteome</keyword>
<sequence length="105" mass="11877">MDYKDTIYKKVVEEGGDVYALRYIGQDIPKNTDIPKLDPVYGPPCTGLTGSYNYLIPEYKYKIPTRIVGGAVFKISSDGTETILGYWSRGDNSFIPVDFEYFVTQ</sequence>
<dbReference type="RefSeq" id="WP_071176581.1">
    <property type="nucleotide sequence ID" value="NZ_CP017831.1"/>
</dbReference>
<accession>A0A1D9P338</accession>